<protein>
    <submittedName>
        <fullName evidence="1">Uncharacterized protein</fullName>
    </submittedName>
</protein>
<dbReference type="KEGG" id="ipo:Ilyop_1436"/>
<dbReference type="eggNOG" id="ENOG502Z81M">
    <property type="taxonomic scope" value="Bacteria"/>
</dbReference>
<name>E3HAM9_ILYPC</name>
<dbReference type="STRING" id="572544.Ilyop_1436"/>
<dbReference type="HOGENOM" id="CLU_1174048_0_0_0"/>
<organism evidence="1 2">
    <name type="scientific">Ilyobacter polytropus (strain ATCC 51220 / DSM 2926 / LMG 16218 / CuHBu1)</name>
    <dbReference type="NCBI Taxonomy" id="572544"/>
    <lineage>
        <taxon>Bacteria</taxon>
        <taxon>Fusobacteriati</taxon>
        <taxon>Fusobacteriota</taxon>
        <taxon>Fusobacteriia</taxon>
        <taxon>Fusobacteriales</taxon>
        <taxon>Fusobacteriaceae</taxon>
        <taxon>Ilyobacter</taxon>
    </lineage>
</organism>
<gene>
    <name evidence="1" type="ordered locus">Ilyop_1436</name>
</gene>
<proteinExistence type="predicted"/>
<keyword evidence="2" id="KW-1185">Reference proteome</keyword>
<dbReference type="RefSeq" id="WP_013387883.1">
    <property type="nucleotide sequence ID" value="NC_014632.1"/>
</dbReference>
<reference evidence="1 2" key="1">
    <citation type="journal article" date="2010" name="Stand. Genomic Sci.">
        <title>Complete genome sequence of Ilyobacter polytropus type strain (CuHbu1).</title>
        <authorList>
            <person name="Sikorski J."/>
            <person name="Chertkov O."/>
            <person name="Lapidus A."/>
            <person name="Nolan M."/>
            <person name="Lucas S."/>
            <person name="Del Rio T.G."/>
            <person name="Tice H."/>
            <person name="Cheng J.F."/>
            <person name="Tapia R."/>
            <person name="Han C."/>
            <person name="Goodwin L."/>
            <person name="Pitluck S."/>
            <person name="Liolios K."/>
            <person name="Ivanova N."/>
            <person name="Mavromatis K."/>
            <person name="Mikhailova N."/>
            <person name="Pati A."/>
            <person name="Chen A."/>
            <person name="Palaniappan K."/>
            <person name="Land M."/>
            <person name="Hauser L."/>
            <person name="Chang Y.J."/>
            <person name="Jeffries C.D."/>
            <person name="Brambilla E."/>
            <person name="Yasawong M."/>
            <person name="Rohde M."/>
            <person name="Pukall R."/>
            <person name="Spring S."/>
            <person name="Goker M."/>
            <person name="Woyke T."/>
            <person name="Bristow J."/>
            <person name="Eisen J.A."/>
            <person name="Markowitz V."/>
            <person name="Hugenholtz P."/>
            <person name="Kyrpides N.C."/>
            <person name="Klenk H.P."/>
        </authorList>
    </citation>
    <scope>NUCLEOTIDE SEQUENCE [LARGE SCALE GENOMIC DNA]</scope>
    <source>
        <strain evidence="2">ATCC 51220 / DSM 2926 / LMG 16218 / CuHBu1</strain>
    </source>
</reference>
<sequence>MALKVRNLIVAHKANINKQLGGAIDILGAFSEMIQPVFPFPMKNLSMVLELDGLERNTMFEMRLNGPEDELISKGEFGIAASPFGTGKKVIDIENFLITERGKYTLDLLEKKPEGLKFVQSCDLFIAAYPPQRRFGEEEIKKIMADENLIKTVKTEFRPFGTKESVKLQLNLKNEMSIEEGFTAFPIDDRISLDGKEHDLTGLRRQIEWMFGRPIPKSEDPKENN</sequence>
<dbReference type="AlphaFoldDB" id="E3HAM9"/>
<accession>E3HAM9</accession>
<evidence type="ECO:0000313" key="2">
    <source>
        <dbReference type="Proteomes" id="UP000006875"/>
    </source>
</evidence>
<evidence type="ECO:0000313" key="1">
    <source>
        <dbReference type="EMBL" id="ADO83216.1"/>
    </source>
</evidence>
<dbReference type="EMBL" id="CP002281">
    <property type="protein sequence ID" value="ADO83216.1"/>
    <property type="molecule type" value="Genomic_DNA"/>
</dbReference>
<dbReference type="OrthoDB" id="89581at2"/>
<dbReference type="Proteomes" id="UP000006875">
    <property type="component" value="Chromosome"/>
</dbReference>